<keyword evidence="2" id="KW-1133">Transmembrane helix</keyword>
<sequence length="175" mass="16980">MSEPQPPSQTPPGAPVWSAGPAAPPYGAPQAPYLAPQDPRFAQLVQPPAPRRSAMLGRLALALALLATVGASTALAVALGAIGAGVGPQLQNVSPSSGLEVLTPVRGWVLVAEVAGWTGTVLGIWALVQGIVAAARDSGRGAGIAAIVIAALGPIVAAVASLIAVTAGIAGSGAV</sequence>
<feature type="transmembrane region" description="Helical" evidence="2">
    <location>
        <begin position="59"/>
        <end position="87"/>
    </location>
</feature>
<feature type="region of interest" description="Disordered" evidence="1">
    <location>
        <begin position="1"/>
        <end position="30"/>
    </location>
</feature>
<feature type="transmembrane region" description="Helical" evidence="2">
    <location>
        <begin position="144"/>
        <end position="170"/>
    </location>
</feature>
<evidence type="ECO:0000313" key="3">
    <source>
        <dbReference type="EMBL" id="GAA3651706.1"/>
    </source>
</evidence>
<keyword evidence="2" id="KW-0812">Transmembrane</keyword>
<dbReference type="EMBL" id="BAAAYV010000005">
    <property type="protein sequence ID" value="GAA3651706.1"/>
    <property type="molecule type" value="Genomic_DNA"/>
</dbReference>
<evidence type="ECO:0000256" key="1">
    <source>
        <dbReference type="SAM" id="MobiDB-lite"/>
    </source>
</evidence>
<proteinExistence type="predicted"/>
<comment type="caution">
    <text evidence="3">The sequence shown here is derived from an EMBL/GenBank/DDBJ whole genome shotgun (WGS) entry which is preliminary data.</text>
</comment>
<evidence type="ECO:0008006" key="5">
    <source>
        <dbReference type="Google" id="ProtNLM"/>
    </source>
</evidence>
<accession>A0ABP7B7B8</accession>
<organism evidence="3 4">
    <name type="scientific">Microbacterium marinilacus</name>
    <dbReference type="NCBI Taxonomy" id="415209"/>
    <lineage>
        <taxon>Bacteria</taxon>
        <taxon>Bacillati</taxon>
        <taxon>Actinomycetota</taxon>
        <taxon>Actinomycetes</taxon>
        <taxon>Micrococcales</taxon>
        <taxon>Microbacteriaceae</taxon>
        <taxon>Microbacterium</taxon>
    </lineage>
</organism>
<name>A0ABP7B7B8_9MICO</name>
<dbReference type="RefSeq" id="WP_221855633.1">
    <property type="nucleotide sequence ID" value="NZ_BAAAYV010000005.1"/>
</dbReference>
<reference evidence="4" key="1">
    <citation type="journal article" date="2019" name="Int. J. Syst. Evol. Microbiol.">
        <title>The Global Catalogue of Microorganisms (GCM) 10K type strain sequencing project: providing services to taxonomists for standard genome sequencing and annotation.</title>
        <authorList>
            <consortium name="The Broad Institute Genomics Platform"/>
            <consortium name="The Broad Institute Genome Sequencing Center for Infectious Disease"/>
            <person name="Wu L."/>
            <person name="Ma J."/>
        </authorList>
    </citation>
    <scope>NUCLEOTIDE SEQUENCE [LARGE SCALE GENOMIC DNA]</scope>
    <source>
        <strain evidence="4">JCM 16546</strain>
    </source>
</reference>
<dbReference type="Proteomes" id="UP001410795">
    <property type="component" value="Unassembled WGS sequence"/>
</dbReference>
<feature type="transmembrane region" description="Helical" evidence="2">
    <location>
        <begin position="107"/>
        <end position="132"/>
    </location>
</feature>
<feature type="compositionally biased region" description="Pro residues" evidence="1">
    <location>
        <begin position="1"/>
        <end position="14"/>
    </location>
</feature>
<protein>
    <recommendedName>
        <fullName evidence="5">Yip1 domain-containing protein</fullName>
    </recommendedName>
</protein>
<keyword evidence="4" id="KW-1185">Reference proteome</keyword>
<evidence type="ECO:0000313" key="4">
    <source>
        <dbReference type="Proteomes" id="UP001410795"/>
    </source>
</evidence>
<keyword evidence="2" id="KW-0472">Membrane</keyword>
<gene>
    <name evidence="3" type="ORF">GCM10022202_09330</name>
</gene>
<evidence type="ECO:0000256" key="2">
    <source>
        <dbReference type="SAM" id="Phobius"/>
    </source>
</evidence>